<accession>A0AAN7YJE1</accession>
<feature type="compositionally biased region" description="Basic and acidic residues" evidence="6">
    <location>
        <begin position="104"/>
        <end position="116"/>
    </location>
</feature>
<dbReference type="Gene3D" id="3.30.1740.10">
    <property type="entry name" value="Zinc finger, PARP-type"/>
    <property type="match status" value="1"/>
</dbReference>
<comment type="subcellular location">
    <subcellularLocation>
        <location evidence="1">Nucleus</location>
    </subcellularLocation>
</comment>
<comment type="caution">
    <text evidence="8">The sequence shown here is derived from an EMBL/GenBank/DDBJ whole genome shotgun (WGS) entry which is preliminary data.</text>
</comment>
<dbReference type="SUPFAM" id="SSF57716">
    <property type="entry name" value="Glucocorticoid receptor-like (DNA-binding domain)"/>
    <property type="match status" value="1"/>
</dbReference>
<dbReference type="GO" id="GO:0005634">
    <property type="term" value="C:nucleus"/>
    <property type="evidence" value="ECO:0007669"/>
    <property type="project" value="UniProtKB-SubCell"/>
</dbReference>
<evidence type="ECO:0000256" key="6">
    <source>
        <dbReference type="SAM" id="MobiDB-lite"/>
    </source>
</evidence>
<keyword evidence="4" id="KW-0862">Zinc</keyword>
<dbReference type="GO" id="GO:0008270">
    <property type="term" value="F:zinc ion binding"/>
    <property type="evidence" value="ECO:0007669"/>
    <property type="project" value="UniProtKB-KW"/>
</dbReference>
<evidence type="ECO:0000256" key="1">
    <source>
        <dbReference type="ARBA" id="ARBA00004123"/>
    </source>
</evidence>
<dbReference type="GO" id="GO:0003677">
    <property type="term" value="F:DNA binding"/>
    <property type="evidence" value="ECO:0007669"/>
    <property type="project" value="InterPro"/>
</dbReference>
<feature type="domain" description="PARP-type" evidence="7">
    <location>
        <begin position="8"/>
        <end position="104"/>
    </location>
</feature>
<dbReference type="EMBL" id="JAVRRJ010000002">
    <property type="protein sequence ID" value="KAK5088649.1"/>
    <property type="molecule type" value="Genomic_DNA"/>
</dbReference>
<feature type="compositionally biased region" description="Polar residues" evidence="6">
    <location>
        <begin position="131"/>
        <end position="146"/>
    </location>
</feature>
<keyword evidence="2" id="KW-0479">Metal-binding</keyword>
<evidence type="ECO:0000313" key="8">
    <source>
        <dbReference type="EMBL" id="KAK5088649.1"/>
    </source>
</evidence>
<sequence length="381" mass="42216">MSEATYRYGEALARKCYSACKNAATKIQKGELRFGSLVKFKEHTSWKWKHWGCVTPRQIENIIVQLGGTLDGLDLKEDLDILDGYEELPDWAQEKVQYALGNGHVHDEDWKGEPELNRPGMKGINKRTPKKNSNGDGETGDSATESTPTKPKKRTKKKKAANDDEESEEPVPKKKATRKRKAATRDDDDIDEAPAPKKRGRGEKIAVKDEDVDADQPAPAKKRSRGKNVKQEPVDDSEDQGAALPQSDGAGDSEAHVAATKAPTKKRGRKAVVKEENTDKEEEVAPKPARANHKKKVKAEPQPEDEDEDVLDDVNRKKQSKRGRPKKAAPAVLPEDEHTDAPQPEDVADEADTAEDEIAEATKKGKTSNPSRRNARRTSTK</sequence>
<evidence type="ECO:0000256" key="2">
    <source>
        <dbReference type="ARBA" id="ARBA00022723"/>
    </source>
</evidence>
<dbReference type="SMART" id="SM01336">
    <property type="entry name" value="zf-PARP"/>
    <property type="match status" value="1"/>
</dbReference>
<protein>
    <recommendedName>
        <fullName evidence="7">PARP-type domain-containing protein</fullName>
    </recommendedName>
</protein>
<feature type="compositionally biased region" description="Basic residues" evidence="6">
    <location>
        <begin position="317"/>
        <end position="327"/>
    </location>
</feature>
<keyword evidence="3" id="KW-0863">Zinc-finger</keyword>
<feature type="compositionally biased region" description="Basic residues" evidence="6">
    <location>
        <begin position="173"/>
        <end position="182"/>
    </location>
</feature>
<proteinExistence type="predicted"/>
<feature type="region of interest" description="Disordered" evidence="6">
    <location>
        <begin position="104"/>
        <end position="381"/>
    </location>
</feature>
<dbReference type="InterPro" id="IPR036957">
    <property type="entry name" value="Znf_PARP_sf"/>
</dbReference>
<dbReference type="Pfam" id="PF00645">
    <property type="entry name" value="zf-PARP"/>
    <property type="match status" value="1"/>
</dbReference>
<keyword evidence="9" id="KW-1185">Reference proteome</keyword>
<reference evidence="8 9" key="1">
    <citation type="submission" date="2023-08" db="EMBL/GenBank/DDBJ databases">
        <title>Black Yeasts Isolated from many extreme environments.</title>
        <authorList>
            <person name="Coleine C."/>
            <person name="Stajich J.E."/>
            <person name="Selbmann L."/>
        </authorList>
    </citation>
    <scope>NUCLEOTIDE SEQUENCE [LARGE SCALE GENOMIC DNA]</scope>
    <source>
        <strain evidence="8 9">CCFEE 5910</strain>
    </source>
</reference>
<evidence type="ECO:0000256" key="4">
    <source>
        <dbReference type="ARBA" id="ARBA00022833"/>
    </source>
</evidence>
<gene>
    <name evidence="8" type="ORF">LTR05_002869</name>
</gene>
<name>A0AAN7YJE1_9EURO</name>
<dbReference type="InterPro" id="IPR001510">
    <property type="entry name" value="Znf_PARP"/>
</dbReference>
<dbReference type="Proteomes" id="UP001309876">
    <property type="component" value="Unassembled WGS sequence"/>
</dbReference>
<organism evidence="8 9">
    <name type="scientific">Lithohypha guttulata</name>
    <dbReference type="NCBI Taxonomy" id="1690604"/>
    <lineage>
        <taxon>Eukaryota</taxon>
        <taxon>Fungi</taxon>
        <taxon>Dikarya</taxon>
        <taxon>Ascomycota</taxon>
        <taxon>Pezizomycotina</taxon>
        <taxon>Eurotiomycetes</taxon>
        <taxon>Chaetothyriomycetidae</taxon>
        <taxon>Chaetothyriales</taxon>
        <taxon>Trichomeriaceae</taxon>
        <taxon>Lithohypha</taxon>
    </lineage>
</organism>
<keyword evidence="5" id="KW-0539">Nucleus</keyword>
<feature type="compositionally biased region" description="Acidic residues" evidence="6">
    <location>
        <begin position="346"/>
        <end position="359"/>
    </location>
</feature>
<evidence type="ECO:0000313" key="9">
    <source>
        <dbReference type="Proteomes" id="UP001309876"/>
    </source>
</evidence>
<feature type="compositionally biased region" description="Acidic residues" evidence="6">
    <location>
        <begin position="302"/>
        <end position="312"/>
    </location>
</feature>
<evidence type="ECO:0000256" key="5">
    <source>
        <dbReference type="ARBA" id="ARBA00023242"/>
    </source>
</evidence>
<dbReference type="AlphaFoldDB" id="A0AAN7YJE1"/>
<evidence type="ECO:0000259" key="7">
    <source>
        <dbReference type="PROSITE" id="PS50064"/>
    </source>
</evidence>
<dbReference type="PROSITE" id="PS50064">
    <property type="entry name" value="ZF_PARP_2"/>
    <property type="match status" value="1"/>
</dbReference>
<evidence type="ECO:0000256" key="3">
    <source>
        <dbReference type="ARBA" id="ARBA00022771"/>
    </source>
</evidence>
<feature type="compositionally biased region" description="Basic residues" evidence="6">
    <location>
        <begin position="150"/>
        <end position="159"/>
    </location>
</feature>